<evidence type="ECO:0000313" key="2">
    <source>
        <dbReference type="Proteomes" id="UP000595857"/>
    </source>
</evidence>
<name>A0ABX7C4I4_9HYPH</name>
<protein>
    <submittedName>
        <fullName evidence="1">DUF2806 domain-containing protein</fullName>
    </submittedName>
</protein>
<gene>
    <name evidence="1" type="ORF">JI748_15720</name>
</gene>
<accession>A0ABX7C4I4</accession>
<organism evidence="1 2">
    <name type="scientific">Devosia rhizoryzae</name>
    <dbReference type="NCBI Taxonomy" id="2774137"/>
    <lineage>
        <taxon>Bacteria</taxon>
        <taxon>Pseudomonadati</taxon>
        <taxon>Pseudomonadota</taxon>
        <taxon>Alphaproteobacteria</taxon>
        <taxon>Hyphomicrobiales</taxon>
        <taxon>Devosiaceae</taxon>
        <taxon>Devosia</taxon>
    </lineage>
</organism>
<dbReference type="Pfam" id="PF10987">
    <property type="entry name" value="DUF2806"/>
    <property type="match status" value="1"/>
</dbReference>
<sequence length="331" mass="35968">MSLINIEVATNALGLEKPAHALVKAIAQGIGATFYPWQKSRETRADIDAFAAWKHELSKLGTGTAQLDLSLSQRTELRLRIEEERFQINREAIAEESVKAFKSLPIASHDQRSAEIDDDWLDHFWRHAERVSVDDLRTLWGKVLARQAAGATNISARALSFLSTLSRSEAALIEAVAEVAIGSLDGHKPAFALVDSMAFLADSGSMKDRAGSENARINDLGLQHYAHANQWSDLDAIGVLSQSGWAYEAFLPVSDKGAHLSIGKQKYLICDGLVRVHDALVAGQFRFGSGMKFSPLGAELLSIVDVQPNAGFLSKVESTVAGFGLRLVSDT</sequence>
<dbReference type="InterPro" id="IPR021254">
    <property type="entry name" value="DUF2806"/>
</dbReference>
<dbReference type="EMBL" id="CP068046">
    <property type="protein sequence ID" value="QQR39155.1"/>
    <property type="molecule type" value="Genomic_DNA"/>
</dbReference>
<reference evidence="1 2" key="1">
    <citation type="submission" date="2021-01" db="EMBL/GenBank/DDBJ databases">
        <title>Genome seq and assembly of Devosia sp. LEGU1.</title>
        <authorList>
            <person name="Chhetri G."/>
        </authorList>
    </citation>
    <scope>NUCLEOTIDE SEQUENCE [LARGE SCALE GENOMIC DNA]</scope>
    <source>
        <strain evidence="1 2">LEGU1</strain>
    </source>
</reference>
<dbReference type="Proteomes" id="UP000595857">
    <property type="component" value="Chromosome"/>
</dbReference>
<proteinExistence type="predicted"/>
<evidence type="ECO:0000313" key="1">
    <source>
        <dbReference type="EMBL" id="QQR39155.1"/>
    </source>
</evidence>
<keyword evidence="2" id="KW-1185">Reference proteome</keyword>
<dbReference type="RefSeq" id="WP_201632801.1">
    <property type="nucleotide sequence ID" value="NZ_CP068046.1"/>
</dbReference>